<dbReference type="EMBL" id="GBXM01013587">
    <property type="protein sequence ID" value="JAH94990.1"/>
    <property type="molecule type" value="Transcribed_RNA"/>
</dbReference>
<reference evidence="2" key="2">
    <citation type="journal article" date="2015" name="Fish Shellfish Immunol.">
        <title>Early steps in the European eel (Anguilla anguilla)-Vibrio vulnificus interaction in the gills: Role of the RtxA13 toxin.</title>
        <authorList>
            <person name="Callol A."/>
            <person name="Pajuelo D."/>
            <person name="Ebbesson L."/>
            <person name="Teles M."/>
            <person name="MacKenzie S."/>
            <person name="Amaro C."/>
        </authorList>
    </citation>
    <scope>NUCLEOTIDE SEQUENCE</scope>
</reference>
<evidence type="ECO:0000313" key="2">
    <source>
        <dbReference type="EMBL" id="JAH94990.1"/>
    </source>
</evidence>
<proteinExistence type="predicted"/>
<sequence>MCCSLENEDIKPQKASLSLSLSWLSLSLTSPVLANKTQERKKKKMMTYTILNISRFYLYLHLFCGLTLDAAGSSDTETAGRNPCSLSAPPRSSPAKIQGPLKYPHPSHLPFQSI</sequence>
<evidence type="ECO:0000256" key="1">
    <source>
        <dbReference type="SAM" id="MobiDB-lite"/>
    </source>
</evidence>
<name>A0A0E9WZD8_ANGAN</name>
<organism evidence="2">
    <name type="scientific">Anguilla anguilla</name>
    <name type="common">European freshwater eel</name>
    <name type="synonym">Muraena anguilla</name>
    <dbReference type="NCBI Taxonomy" id="7936"/>
    <lineage>
        <taxon>Eukaryota</taxon>
        <taxon>Metazoa</taxon>
        <taxon>Chordata</taxon>
        <taxon>Craniata</taxon>
        <taxon>Vertebrata</taxon>
        <taxon>Euteleostomi</taxon>
        <taxon>Actinopterygii</taxon>
        <taxon>Neopterygii</taxon>
        <taxon>Teleostei</taxon>
        <taxon>Anguilliformes</taxon>
        <taxon>Anguillidae</taxon>
        <taxon>Anguilla</taxon>
    </lineage>
</organism>
<protein>
    <submittedName>
        <fullName evidence="2">Uncharacterized protein</fullName>
    </submittedName>
</protein>
<accession>A0A0E9WZD8</accession>
<dbReference type="AlphaFoldDB" id="A0A0E9WZD8"/>
<reference evidence="2" key="1">
    <citation type="submission" date="2014-11" db="EMBL/GenBank/DDBJ databases">
        <authorList>
            <person name="Amaro Gonzalez C."/>
        </authorList>
    </citation>
    <scope>NUCLEOTIDE SEQUENCE</scope>
</reference>
<feature type="region of interest" description="Disordered" evidence="1">
    <location>
        <begin position="73"/>
        <end position="114"/>
    </location>
</feature>